<organism evidence="1">
    <name type="scientific">viral metagenome</name>
    <dbReference type="NCBI Taxonomy" id="1070528"/>
    <lineage>
        <taxon>unclassified sequences</taxon>
        <taxon>metagenomes</taxon>
        <taxon>organismal metagenomes</taxon>
    </lineage>
</organism>
<evidence type="ECO:0000313" key="1">
    <source>
        <dbReference type="EMBL" id="QHT95045.1"/>
    </source>
</evidence>
<accession>A0A6C0IRB0</accession>
<protein>
    <submittedName>
        <fullName evidence="1">Uncharacterized protein</fullName>
    </submittedName>
</protein>
<dbReference type="AlphaFoldDB" id="A0A6C0IRB0"/>
<dbReference type="EMBL" id="MN740233">
    <property type="protein sequence ID" value="QHT95045.1"/>
    <property type="molecule type" value="Genomic_DNA"/>
</dbReference>
<sequence>MNNLNMELQEHLKIAPLLEIANNELAILYANDLIPGDISICFTVNTMNQRRNVTNGLFKNKLMKTKPYLTFSHNSMKSSSDIYKILNTFLSSDIMKNVKLPDNLSIK</sequence>
<reference evidence="1" key="1">
    <citation type="journal article" date="2020" name="Nature">
        <title>Giant virus diversity and host interactions through global metagenomics.</title>
        <authorList>
            <person name="Schulz F."/>
            <person name="Roux S."/>
            <person name="Paez-Espino D."/>
            <person name="Jungbluth S."/>
            <person name="Walsh D.A."/>
            <person name="Denef V.J."/>
            <person name="McMahon K.D."/>
            <person name="Konstantinidis K.T."/>
            <person name="Eloe-Fadrosh E.A."/>
            <person name="Kyrpides N.C."/>
            <person name="Woyke T."/>
        </authorList>
    </citation>
    <scope>NUCLEOTIDE SEQUENCE</scope>
    <source>
        <strain evidence="1">GVMAG-M-3300024261-37</strain>
    </source>
</reference>
<proteinExistence type="predicted"/>
<name>A0A6C0IRB0_9ZZZZ</name>